<comment type="subcellular location">
    <subcellularLocation>
        <location evidence="2 12">Bacterial flagellum basal body</location>
    </subcellularLocation>
    <subcellularLocation>
        <location evidence="3">Cell membrane</location>
        <topology evidence="3">Multi-pass membrane protein</topology>
    </subcellularLocation>
</comment>
<comment type="caution">
    <text evidence="17">The sequence shown here is derived from an EMBL/GenBank/DDBJ whole genome shotgun (WGS) entry which is preliminary data.</text>
</comment>
<dbReference type="InterPro" id="IPR000067">
    <property type="entry name" value="FlgMring_FliF"/>
</dbReference>
<evidence type="ECO:0000256" key="9">
    <source>
        <dbReference type="ARBA" id="ARBA00023136"/>
    </source>
</evidence>
<dbReference type="Proteomes" id="UP000030003">
    <property type="component" value="Unassembled WGS sequence"/>
</dbReference>
<evidence type="ECO:0000259" key="15">
    <source>
        <dbReference type="Pfam" id="PF01514"/>
    </source>
</evidence>
<dbReference type="GO" id="GO:0003774">
    <property type="term" value="F:cytoskeletal motor activity"/>
    <property type="evidence" value="ECO:0007669"/>
    <property type="project" value="InterPro"/>
</dbReference>
<evidence type="ECO:0000313" key="18">
    <source>
        <dbReference type="Proteomes" id="UP000030003"/>
    </source>
</evidence>
<dbReference type="Gene3D" id="3.30.300.30">
    <property type="match status" value="1"/>
</dbReference>
<dbReference type="PANTHER" id="PTHR30046:SF0">
    <property type="entry name" value="FLAGELLAR M-RING PROTEIN"/>
    <property type="match status" value="1"/>
</dbReference>
<keyword evidence="17" id="KW-0966">Cell projection</keyword>
<feature type="region of interest" description="Disordered" evidence="13">
    <location>
        <begin position="225"/>
        <end position="248"/>
    </location>
</feature>
<evidence type="ECO:0000256" key="3">
    <source>
        <dbReference type="ARBA" id="ARBA00004651"/>
    </source>
</evidence>
<reference evidence="17 18" key="1">
    <citation type="submission" date="2013-08" db="EMBL/GenBank/DDBJ databases">
        <title>Genomic analysis of Lysobacter defluvii.</title>
        <authorList>
            <person name="Wang Q."/>
            <person name="Wang G."/>
        </authorList>
    </citation>
    <scope>NUCLEOTIDE SEQUENCE [LARGE SCALE GENOMIC DNA]</scope>
    <source>
        <strain evidence="17 18">IMMIB APB-9</strain>
    </source>
</reference>
<gene>
    <name evidence="17" type="primary">fliF</name>
    <name evidence="17" type="ORF">N791_06910</name>
</gene>
<sequence length="566" mass="60300">MSVIPLPKNAAESLKELGPLQEIPVVRQLGVFALVAAAIALGLWLFFWTQEPDYVPVFAGPDAASSAEASDLLRGANIPFRIESGSGALSVPTDQVGPARLALAASGLTGELTGNGFESFQGDQGFGTSQFVESARYQHAMEVELARTIATLRPVREARVHLAIPKPSAFTRERQPASASVVLNMAGGASLERGQVNAIVHLVANSIPMLAPERVTVVDHLGRMLSDSDPNSEDAMGARRFEQQRRQESTYVQRIQELLAPLTGPGRVSAQVSVDMDFAETEQAREQYGPERGIVRSEQTSESSQGAAVPPSGVPGSASNNPDANALAGEAIAQADPANPAAPAADLPDPVATGPSARTAVRNYEIDRTLTHTRQAPGRINRVTAAVLVDNIPGPPDENGNPTQRPLTADELARVEALVQQAVGFDARRGDSVTVVNAAFAPVEQGEPIGLPFWENPRVRELLRVALGGIALLVLILAVLRPAFRQMLGPRTPRKATPPVATLVEEDEEIPVTLTARPEKETARLSPGAVDAAMDFDEKLQVAKTAVGNDPRRVANVVRNWMQDDE</sequence>
<evidence type="ECO:0000256" key="2">
    <source>
        <dbReference type="ARBA" id="ARBA00004117"/>
    </source>
</evidence>
<dbReference type="RefSeq" id="WP_027069422.1">
    <property type="nucleotide sequence ID" value="NZ_AUHT01000006.1"/>
</dbReference>
<keyword evidence="17" id="KW-0282">Flagellum</keyword>
<keyword evidence="7 14" id="KW-0812">Transmembrane</keyword>
<feature type="compositionally biased region" description="Polar residues" evidence="13">
    <location>
        <begin position="297"/>
        <end position="306"/>
    </location>
</feature>
<evidence type="ECO:0000256" key="7">
    <source>
        <dbReference type="ARBA" id="ARBA00022692"/>
    </source>
</evidence>
<dbReference type="Pfam" id="PF01514">
    <property type="entry name" value="YscJ_FliF"/>
    <property type="match status" value="1"/>
</dbReference>
<keyword evidence="18" id="KW-1185">Reference proteome</keyword>
<feature type="transmembrane region" description="Helical" evidence="14">
    <location>
        <begin position="29"/>
        <end position="48"/>
    </location>
</feature>
<evidence type="ECO:0000256" key="10">
    <source>
        <dbReference type="ARBA" id="ARBA00023143"/>
    </source>
</evidence>
<comment type="subunit">
    <text evidence="11">The basal body constitutes a major portion of the flagellar organelle and consists of four rings (L,P,S, and M) mounted on a central rod. The M ring is integral to the inner membrane of the cell and may be connected to the flagellar rod via the S ring. The S (supramembrane ring) lies just distal to the M ring. The L and P rings lie in the outer membrane and the periplasmic space, respectively.</text>
</comment>
<feature type="compositionally biased region" description="Basic and acidic residues" evidence="13">
    <location>
        <begin position="283"/>
        <end position="295"/>
    </location>
</feature>
<dbReference type="PRINTS" id="PR01009">
    <property type="entry name" value="FLGMRINGFLIF"/>
</dbReference>
<feature type="transmembrane region" description="Helical" evidence="14">
    <location>
        <begin position="462"/>
        <end position="484"/>
    </location>
</feature>
<dbReference type="InterPro" id="IPR043427">
    <property type="entry name" value="YscJ/FliF"/>
</dbReference>
<feature type="domain" description="Flagellar M-ring C-terminal" evidence="16">
    <location>
        <begin position="259"/>
        <end position="440"/>
    </location>
</feature>
<evidence type="ECO:0000259" key="16">
    <source>
        <dbReference type="Pfam" id="PF08345"/>
    </source>
</evidence>
<dbReference type="GO" id="GO:0005886">
    <property type="term" value="C:plasma membrane"/>
    <property type="evidence" value="ECO:0007669"/>
    <property type="project" value="UniProtKB-SubCell"/>
</dbReference>
<evidence type="ECO:0000313" key="17">
    <source>
        <dbReference type="EMBL" id="KGO97870.1"/>
    </source>
</evidence>
<dbReference type="PANTHER" id="PTHR30046">
    <property type="entry name" value="FLAGELLAR M-RING PROTEIN"/>
    <property type="match status" value="1"/>
</dbReference>
<organism evidence="17 18">
    <name type="scientific">Lysobacter defluvii IMMIB APB-9 = DSM 18482</name>
    <dbReference type="NCBI Taxonomy" id="1385515"/>
    <lineage>
        <taxon>Bacteria</taxon>
        <taxon>Pseudomonadati</taxon>
        <taxon>Pseudomonadota</taxon>
        <taxon>Gammaproteobacteria</taxon>
        <taxon>Lysobacterales</taxon>
        <taxon>Lysobacteraceae</taxon>
        <taxon>Novilysobacter</taxon>
    </lineage>
</organism>
<keyword evidence="10 12" id="KW-0975">Bacterial flagellum</keyword>
<dbReference type="GO" id="GO:0071973">
    <property type="term" value="P:bacterial-type flagellum-dependent cell motility"/>
    <property type="evidence" value="ECO:0007669"/>
    <property type="project" value="InterPro"/>
</dbReference>
<proteinExistence type="inferred from homology"/>
<evidence type="ECO:0000256" key="5">
    <source>
        <dbReference type="ARBA" id="ARBA00017949"/>
    </source>
</evidence>
<evidence type="ECO:0000256" key="6">
    <source>
        <dbReference type="ARBA" id="ARBA00022475"/>
    </source>
</evidence>
<accession>A0A0A0M444</accession>
<evidence type="ECO:0000256" key="1">
    <source>
        <dbReference type="ARBA" id="ARBA00003820"/>
    </source>
</evidence>
<name>A0A0A0M444_9GAMM</name>
<feature type="region of interest" description="Disordered" evidence="13">
    <location>
        <begin position="283"/>
        <end position="324"/>
    </location>
</feature>
<keyword evidence="6" id="KW-1003">Cell membrane</keyword>
<feature type="domain" description="Flagellar M-ring N-terminal" evidence="15">
    <location>
        <begin position="50"/>
        <end position="226"/>
    </location>
</feature>
<dbReference type="AlphaFoldDB" id="A0A0A0M444"/>
<dbReference type="PIRSF" id="PIRSF004862">
    <property type="entry name" value="FliF"/>
    <property type="match status" value="1"/>
</dbReference>
<evidence type="ECO:0000256" key="12">
    <source>
        <dbReference type="PIRNR" id="PIRNR004862"/>
    </source>
</evidence>
<keyword evidence="8 14" id="KW-1133">Transmembrane helix</keyword>
<comment type="function">
    <text evidence="1 12">The M ring may be actively involved in energy transduction.</text>
</comment>
<dbReference type="STRING" id="1385515.GCA_000423325_00968"/>
<dbReference type="EMBL" id="AVBH01000179">
    <property type="protein sequence ID" value="KGO97870.1"/>
    <property type="molecule type" value="Genomic_DNA"/>
</dbReference>
<protein>
    <recommendedName>
        <fullName evidence="5 12">Flagellar M-ring protein</fullName>
    </recommendedName>
</protein>
<evidence type="ECO:0000256" key="13">
    <source>
        <dbReference type="SAM" id="MobiDB-lite"/>
    </source>
</evidence>
<dbReference type="InterPro" id="IPR013556">
    <property type="entry name" value="Flag_M-ring_C"/>
</dbReference>
<feature type="compositionally biased region" description="Basic and acidic residues" evidence="13">
    <location>
        <begin position="236"/>
        <end position="248"/>
    </location>
</feature>
<dbReference type="NCBIfam" id="TIGR00206">
    <property type="entry name" value="fliF"/>
    <property type="match status" value="1"/>
</dbReference>
<dbReference type="InterPro" id="IPR006182">
    <property type="entry name" value="FliF_N_dom"/>
</dbReference>
<dbReference type="OrthoDB" id="8554211at2"/>
<evidence type="ECO:0000256" key="4">
    <source>
        <dbReference type="ARBA" id="ARBA00007971"/>
    </source>
</evidence>
<keyword evidence="17" id="KW-0969">Cilium</keyword>
<dbReference type="InterPro" id="IPR045851">
    <property type="entry name" value="AMP-bd_C_sf"/>
</dbReference>
<evidence type="ECO:0000256" key="11">
    <source>
        <dbReference type="ARBA" id="ARBA00025936"/>
    </source>
</evidence>
<evidence type="ECO:0000256" key="8">
    <source>
        <dbReference type="ARBA" id="ARBA00022989"/>
    </source>
</evidence>
<evidence type="ECO:0000256" key="14">
    <source>
        <dbReference type="SAM" id="Phobius"/>
    </source>
</evidence>
<keyword evidence="9 14" id="KW-0472">Membrane</keyword>
<dbReference type="Pfam" id="PF08345">
    <property type="entry name" value="YscJ_FliF_C"/>
    <property type="match status" value="1"/>
</dbReference>
<comment type="similarity">
    <text evidence="4 12">Belongs to the FliF family.</text>
</comment>
<dbReference type="eggNOG" id="COG1766">
    <property type="taxonomic scope" value="Bacteria"/>
</dbReference>
<dbReference type="GO" id="GO:0009431">
    <property type="term" value="C:bacterial-type flagellum basal body, MS ring"/>
    <property type="evidence" value="ECO:0007669"/>
    <property type="project" value="InterPro"/>
</dbReference>